<evidence type="ECO:0000256" key="7">
    <source>
        <dbReference type="ARBA" id="ARBA00023137"/>
    </source>
</evidence>
<dbReference type="EC" id="2.7.10.2" evidence="2"/>
<evidence type="ECO:0000256" key="1">
    <source>
        <dbReference type="ARBA" id="ARBA00007316"/>
    </source>
</evidence>
<dbReference type="InterPro" id="IPR005702">
    <property type="entry name" value="Wzc-like_C"/>
</dbReference>
<dbReference type="CDD" id="cd05387">
    <property type="entry name" value="BY-kinase"/>
    <property type="match status" value="1"/>
</dbReference>
<keyword evidence="7" id="KW-0829">Tyrosine-protein kinase</keyword>
<protein>
    <recommendedName>
        <fullName evidence="2">non-specific protein-tyrosine kinase</fullName>
        <ecNumber evidence="2">2.7.10.2</ecNumber>
    </recommendedName>
</protein>
<dbReference type="InterPro" id="IPR050445">
    <property type="entry name" value="Bact_polysacc_biosynth/exp"/>
</dbReference>
<comment type="similarity">
    <text evidence="1">Belongs to the CpsD/CapB family.</text>
</comment>
<sequence length="228" mass="25488">MYERRHKEKLGVNLIAHYHPKSLISEQYRLIRTNIQFSSVQKKIKTIMVTSSEPADGKSTTATNLAIVLAQQGTQVLLVDTDLRKPTLHYAFNISNLNGLTNVLTKNSSLEDTIIKTHIPKLDILTSGPVPPNPSELLNSEPMQSLIRQIEKMYEYIVFDTPPVLAVSDPQILANKCDGIVMVVGSGKTRKERAKKAKELLEKAQSHILGVVMNGVNSKKGEYYSQYK</sequence>
<dbReference type="GO" id="GO:0004715">
    <property type="term" value="F:non-membrane spanning protein tyrosine kinase activity"/>
    <property type="evidence" value="ECO:0007669"/>
    <property type="project" value="UniProtKB-EC"/>
</dbReference>
<dbReference type="NCBIfam" id="TIGR01007">
    <property type="entry name" value="eps_fam"/>
    <property type="match status" value="1"/>
</dbReference>
<feature type="domain" description="AAA" evidence="9">
    <location>
        <begin position="45"/>
        <end position="174"/>
    </location>
</feature>
<reference evidence="10 11" key="1">
    <citation type="submission" date="2023-11" db="EMBL/GenBank/DDBJ databases">
        <title>Bacillus jintuensis, isolated from a mudflat on the Beibu Gulf coast.</title>
        <authorList>
            <person name="Li M."/>
        </authorList>
    </citation>
    <scope>NUCLEOTIDE SEQUENCE [LARGE SCALE GENOMIC DNA]</scope>
    <source>
        <strain evidence="10 11">31A1R</strain>
    </source>
</reference>
<evidence type="ECO:0000313" key="10">
    <source>
        <dbReference type="EMBL" id="MDZ5473322.1"/>
    </source>
</evidence>
<evidence type="ECO:0000259" key="9">
    <source>
        <dbReference type="Pfam" id="PF13614"/>
    </source>
</evidence>
<dbReference type="SUPFAM" id="SSF52540">
    <property type="entry name" value="P-loop containing nucleoside triphosphate hydrolases"/>
    <property type="match status" value="1"/>
</dbReference>
<dbReference type="EMBL" id="JAXOFX010000012">
    <property type="protein sequence ID" value="MDZ5473322.1"/>
    <property type="molecule type" value="Genomic_DNA"/>
</dbReference>
<dbReference type="Gene3D" id="3.40.50.300">
    <property type="entry name" value="P-loop containing nucleotide triphosphate hydrolases"/>
    <property type="match status" value="1"/>
</dbReference>
<keyword evidence="11" id="KW-1185">Reference proteome</keyword>
<dbReference type="InterPro" id="IPR025669">
    <property type="entry name" value="AAA_dom"/>
</dbReference>
<comment type="catalytic activity">
    <reaction evidence="8">
        <text>L-tyrosyl-[protein] + ATP = O-phospho-L-tyrosyl-[protein] + ADP + H(+)</text>
        <dbReference type="Rhea" id="RHEA:10596"/>
        <dbReference type="Rhea" id="RHEA-COMP:10136"/>
        <dbReference type="Rhea" id="RHEA-COMP:20101"/>
        <dbReference type="ChEBI" id="CHEBI:15378"/>
        <dbReference type="ChEBI" id="CHEBI:30616"/>
        <dbReference type="ChEBI" id="CHEBI:46858"/>
        <dbReference type="ChEBI" id="CHEBI:61978"/>
        <dbReference type="ChEBI" id="CHEBI:456216"/>
        <dbReference type="EC" id="2.7.10.2"/>
    </reaction>
</comment>
<evidence type="ECO:0000256" key="2">
    <source>
        <dbReference type="ARBA" id="ARBA00011903"/>
    </source>
</evidence>
<dbReference type="PANTHER" id="PTHR32309">
    <property type="entry name" value="TYROSINE-PROTEIN KINASE"/>
    <property type="match status" value="1"/>
</dbReference>
<keyword evidence="5 10" id="KW-0418">Kinase</keyword>
<evidence type="ECO:0000256" key="4">
    <source>
        <dbReference type="ARBA" id="ARBA00022741"/>
    </source>
</evidence>
<organism evidence="10 11">
    <name type="scientific">Robertmurraya mangrovi</name>
    <dbReference type="NCBI Taxonomy" id="3098077"/>
    <lineage>
        <taxon>Bacteria</taxon>
        <taxon>Bacillati</taxon>
        <taxon>Bacillota</taxon>
        <taxon>Bacilli</taxon>
        <taxon>Bacillales</taxon>
        <taxon>Bacillaceae</taxon>
        <taxon>Robertmurraya</taxon>
    </lineage>
</organism>
<accession>A0ABU5J1M5</accession>
<comment type="caution">
    <text evidence="10">The sequence shown here is derived from an EMBL/GenBank/DDBJ whole genome shotgun (WGS) entry which is preliminary data.</text>
</comment>
<evidence type="ECO:0000256" key="8">
    <source>
        <dbReference type="ARBA" id="ARBA00051245"/>
    </source>
</evidence>
<evidence type="ECO:0000256" key="6">
    <source>
        <dbReference type="ARBA" id="ARBA00022840"/>
    </source>
</evidence>
<keyword evidence="3 10" id="KW-0808">Transferase</keyword>
<dbReference type="Pfam" id="PF13614">
    <property type="entry name" value="AAA_31"/>
    <property type="match status" value="1"/>
</dbReference>
<evidence type="ECO:0000313" key="11">
    <source>
        <dbReference type="Proteomes" id="UP001290455"/>
    </source>
</evidence>
<dbReference type="PANTHER" id="PTHR32309:SF13">
    <property type="entry name" value="FERRIC ENTEROBACTIN TRANSPORT PROTEIN FEPE"/>
    <property type="match status" value="1"/>
</dbReference>
<dbReference type="Proteomes" id="UP001290455">
    <property type="component" value="Unassembled WGS sequence"/>
</dbReference>
<dbReference type="InterPro" id="IPR027417">
    <property type="entry name" value="P-loop_NTPase"/>
</dbReference>
<dbReference type="RefSeq" id="WP_322447675.1">
    <property type="nucleotide sequence ID" value="NZ_JAXOFX010000012.1"/>
</dbReference>
<gene>
    <name evidence="10" type="ORF">SM124_16510</name>
</gene>
<evidence type="ECO:0000256" key="5">
    <source>
        <dbReference type="ARBA" id="ARBA00022777"/>
    </source>
</evidence>
<evidence type="ECO:0000256" key="3">
    <source>
        <dbReference type="ARBA" id="ARBA00022679"/>
    </source>
</evidence>
<proteinExistence type="inferred from homology"/>
<keyword evidence="4" id="KW-0547">Nucleotide-binding</keyword>
<name>A0ABU5J1M5_9BACI</name>
<keyword evidence="6" id="KW-0067">ATP-binding</keyword>